<dbReference type="Proteomes" id="UP001271007">
    <property type="component" value="Unassembled WGS sequence"/>
</dbReference>
<keyword evidence="6 9" id="KW-1133">Transmembrane helix</keyword>
<evidence type="ECO:0000256" key="5">
    <source>
        <dbReference type="ARBA" id="ARBA00022824"/>
    </source>
</evidence>
<evidence type="ECO:0000256" key="8">
    <source>
        <dbReference type="ARBA" id="ARBA00045204"/>
    </source>
</evidence>
<dbReference type="InterPro" id="IPR009542">
    <property type="entry name" value="Spc1/SPCS1"/>
</dbReference>
<keyword evidence="7 9" id="KW-0472">Membrane</keyword>
<protein>
    <recommendedName>
        <fullName evidence="3">Signal peptidase complex subunit 1</fullName>
    </recommendedName>
</protein>
<comment type="subcellular location">
    <subcellularLocation>
        <location evidence="1">Endoplasmic reticulum membrane</location>
        <topology evidence="1">Multi-pass membrane protein</topology>
    </subcellularLocation>
</comment>
<sequence>MDELLEQARSIYEGEIDFHGQSLAETLSTALLSLSGVLAFIVGFLTQNIWQTLYVGLGGTALTFLVVVPPWPFFNQHPLPWLPARTGRGALAGSITVEGS</sequence>
<feature type="transmembrane region" description="Helical" evidence="9">
    <location>
        <begin position="53"/>
        <end position="74"/>
    </location>
</feature>
<evidence type="ECO:0000256" key="9">
    <source>
        <dbReference type="SAM" id="Phobius"/>
    </source>
</evidence>
<comment type="caution">
    <text evidence="10">The sequence shown here is derived from an EMBL/GenBank/DDBJ whole genome shotgun (WGS) entry which is preliminary data.</text>
</comment>
<gene>
    <name evidence="10" type="ORF">LTR09_011455</name>
</gene>
<dbReference type="Pfam" id="PF06645">
    <property type="entry name" value="SPC12"/>
    <property type="match status" value="1"/>
</dbReference>
<dbReference type="GO" id="GO:0006465">
    <property type="term" value="P:signal peptide processing"/>
    <property type="evidence" value="ECO:0007669"/>
    <property type="project" value="InterPro"/>
</dbReference>
<accession>A0AAJ0DBY2</accession>
<dbReference type="GO" id="GO:0005787">
    <property type="term" value="C:signal peptidase complex"/>
    <property type="evidence" value="ECO:0007669"/>
    <property type="project" value="InterPro"/>
</dbReference>
<name>A0AAJ0DBY2_9PEZI</name>
<evidence type="ECO:0000313" key="10">
    <source>
        <dbReference type="EMBL" id="KAK3047123.1"/>
    </source>
</evidence>
<dbReference type="AlphaFoldDB" id="A0AAJ0DBY2"/>
<evidence type="ECO:0000256" key="4">
    <source>
        <dbReference type="ARBA" id="ARBA00022692"/>
    </source>
</evidence>
<feature type="transmembrane region" description="Helical" evidence="9">
    <location>
        <begin position="27"/>
        <end position="46"/>
    </location>
</feature>
<dbReference type="EMBL" id="JAWDJX010000068">
    <property type="protein sequence ID" value="KAK3047123.1"/>
    <property type="molecule type" value="Genomic_DNA"/>
</dbReference>
<reference evidence="10" key="1">
    <citation type="submission" date="2023-04" db="EMBL/GenBank/DDBJ databases">
        <title>Black Yeasts Isolated from many extreme environments.</title>
        <authorList>
            <person name="Coleine C."/>
            <person name="Stajich J.E."/>
            <person name="Selbmann L."/>
        </authorList>
    </citation>
    <scope>NUCLEOTIDE SEQUENCE</scope>
    <source>
        <strain evidence="10">CCFEE 5312</strain>
    </source>
</reference>
<comment type="function">
    <text evidence="8">Component of the signal peptidase complex (SPC) which catalyzes the cleavage of N-terminal signal sequences from nascent proteins as they are translocated into the lumen of the endoplasmic reticulum. Dispensable for SPC enzymatic activity.</text>
</comment>
<evidence type="ECO:0000313" key="11">
    <source>
        <dbReference type="Proteomes" id="UP001271007"/>
    </source>
</evidence>
<organism evidence="10 11">
    <name type="scientific">Extremus antarcticus</name>
    <dbReference type="NCBI Taxonomy" id="702011"/>
    <lineage>
        <taxon>Eukaryota</taxon>
        <taxon>Fungi</taxon>
        <taxon>Dikarya</taxon>
        <taxon>Ascomycota</taxon>
        <taxon>Pezizomycotina</taxon>
        <taxon>Dothideomycetes</taxon>
        <taxon>Dothideomycetidae</taxon>
        <taxon>Mycosphaerellales</taxon>
        <taxon>Extremaceae</taxon>
        <taxon>Extremus</taxon>
    </lineage>
</organism>
<evidence type="ECO:0000256" key="2">
    <source>
        <dbReference type="ARBA" id="ARBA00005245"/>
    </source>
</evidence>
<proteinExistence type="inferred from homology"/>
<evidence type="ECO:0000256" key="3">
    <source>
        <dbReference type="ARBA" id="ARBA00017059"/>
    </source>
</evidence>
<dbReference type="PANTHER" id="PTHR13202">
    <property type="entry name" value="MICROSOMAL SIGNAL PEPTIDASE 12 KDA SUBUNIT"/>
    <property type="match status" value="1"/>
</dbReference>
<evidence type="ECO:0000256" key="1">
    <source>
        <dbReference type="ARBA" id="ARBA00004477"/>
    </source>
</evidence>
<keyword evidence="11" id="KW-1185">Reference proteome</keyword>
<evidence type="ECO:0000256" key="6">
    <source>
        <dbReference type="ARBA" id="ARBA00022989"/>
    </source>
</evidence>
<evidence type="ECO:0000256" key="7">
    <source>
        <dbReference type="ARBA" id="ARBA00023136"/>
    </source>
</evidence>
<dbReference type="PANTHER" id="PTHR13202:SF0">
    <property type="entry name" value="SIGNAL PEPTIDASE COMPLEX SUBUNIT 1"/>
    <property type="match status" value="1"/>
</dbReference>
<dbReference type="GO" id="GO:0045047">
    <property type="term" value="P:protein targeting to ER"/>
    <property type="evidence" value="ECO:0007669"/>
    <property type="project" value="TreeGrafter"/>
</dbReference>
<keyword evidence="5" id="KW-0256">Endoplasmic reticulum</keyword>
<comment type="similarity">
    <text evidence="2">Belongs to the SPCS1 family.</text>
</comment>
<keyword evidence="4 9" id="KW-0812">Transmembrane</keyword>